<dbReference type="Proteomes" id="UP000461948">
    <property type="component" value="Unassembled WGS sequence"/>
</dbReference>
<proteinExistence type="predicted"/>
<dbReference type="EMBL" id="WKLC01000232">
    <property type="protein sequence ID" value="MSE14982.1"/>
    <property type="molecule type" value="Genomic_DNA"/>
</dbReference>
<dbReference type="AlphaFoldDB" id="A0A7X2MKL7"/>
<accession>A0A7X2MKL7</accession>
<sequence>QGLQQRAITLPPMARQAALVIAEPGRATPLAQHFFDEARGLLPV</sequence>
<organism evidence="1 2">
    <name type="scientific">Enterobacter agglomerans</name>
    <name type="common">Erwinia herbicola</name>
    <name type="synonym">Pantoea agglomerans</name>
    <dbReference type="NCBI Taxonomy" id="549"/>
    <lineage>
        <taxon>Bacteria</taxon>
        <taxon>Pseudomonadati</taxon>
        <taxon>Pseudomonadota</taxon>
        <taxon>Gammaproteobacteria</taxon>
        <taxon>Enterobacterales</taxon>
        <taxon>Erwiniaceae</taxon>
        <taxon>Pantoea</taxon>
        <taxon>Pantoea agglomerans group</taxon>
    </lineage>
</organism>
<protein>
    <submittedName>
        <fullName evidence="1">LysR family transcriptional regulator</fullName>
    </submittedName>
</protein>
<feature type="non-terminal residue" evidence="1">
    <location>
        <position position="1"/>
    </location>
</feature>
<reference evidence="1 2" key="1">
    <citation type="submission" date="2019-11" db="EMBL/GenBank/DDBJ databases">
        <title>Draft Genome Sequence of Plant Growth-Promoting Rhizosphere-Associated Bacteria.</title>
        <authorList>
            <person name="Vasilyev I.Y."/>
            <person name="Radchenko V."/>
            <person name="Ilnitskaya E.V."/>
        </authorList>
    </citation>
    <scope>NUCLEOTIDE SEQUENCE [LARGE SCALE GENOMIC DNA]</scope>
    <source>
        <strain evidence="1 2">VRA_MhP_f</strain>
    </source>
</reference>
<evidence type="ECO:0000313" key="1">
    <source>
        <dbReference type="EMBL" id="MSE14982.1"/>
    </source>
</evidence>
<gene>
    <name evidence="1" type="ORF">GKC49_07490</name>
</gene>
<evidence type="ECO:0000313" key="2">
    <source>
        <dbReference type="Proteomes" id="UP000461948"/>
    </source>
</evidence>
<name>A0A7X2MKL7_ENTAG</name>
<comment type="caution">
    <text evidence="1">The sequence shown here is derived from an EMBL/GenBank/DDBJ whole genome shotgun (WGS) entry which is preliminary data.</text>
</comment>